<gene>
    <name evidence="1" type="ORF">TNCT_240971</name>
</gene>
<comment type="caution">
    <text evidence="1">The sequence shown here is derived from an EMBL/GenBank/DDBJ whole genome shotgun (WGS) entry which is preliminary data.</text>
</comment>
<dbReference type="OrthoDB" id="7489730at2759"/>
<dbReference type="AlphaFoldDB" id="A0A8X6HU46"/>
<proteinExistence type="predicted"/>
<name>A0A8X6HU46_TRICU</name>
<evidence type="ECO:0000313" key="2">
    <source>
        <dbReference type="Proteomes" id="UP000887116"/>
    </source>
</evidence>
<accession>A0A8X6HU46</accession>
<protein>
    <submittedName>
        <fullName evidence="1">Uncharacterized protein</fullName>
    </submittedName>
</protein>
<reference evidence="1" key="1">
    <citation type="submission" date="2020-07" db="EMBL/GenBank/DDBJ databases">
        <title>Multicomponent nature underlies the extraordinary mechanical properties of spider dragline silk.</title>
        <authorList>
            <person name="Kono N."/>
            <person name="Nakamura H."/>
            <person name="Mori M."/>
            <person name="Yoshida Y."/>
            <person name="Ohtoshi R."/>
            <person name="Malay A.D."/>
            <person name="Moran D.A.P."/>
            <person name="Tomita M."/>
            <person name="Numata K."/>
            <person name="Arakawa K."/>
        </authorList>
    </citation>
    <scope>NUCLEOTIDE SEQUENCE</scope>
</reference>
<dbReference type="Proteomes" id="UP000887116">
    <property type="component" value="Unassembled WGS sequence"/>
</dbReference>
<keyword evidence="2" id="KW-1185">Reference proteome</keyword>
<evidence type="ECO:0000313" key="1">
    <source>
        <dbReference type="EMBL" id="GFR30152.1"/>
    </source>
</evidence>
<sequence>MVVEDSEEQTPLTRQFNLSAGFGNLYDFSISESRFGNIEKIVFKLHDCMEKSAEESFARAAIWIEIKTPNRFSNLDIEEPPAALQDDANLADFDTDDPTIRSSTPFQYRPLPPITIDNIDRSAQLLKRLQDLTGQKLVSRTIAKAFESTPKPHLHIERSETS</sequence>
<organism evidence="1 2">
    <name type="scientific">Trichonephila clavata</name>
    <name type="common">Joro spider</name>
    <name type="synonym">Nephila clavata</name>
    <dbReference type="NCBI Taxonomy" id="2740835"/>
    <lineage>
        <taxon>Eukaryota</taxon>
        <taxon>Metazoa</taxon>
        <taxon>Ecdysozoa</taxon>
        <taxon>Arthropoda</taxon>
        <taxon>Chelicerata</taxon>
        <taxon>Arachnida</taxon>
        <taxon>Araneae</taxon>
        <taxon>Araneomorphae</taxon>
        <taxon>Entelegynae</taxon>
        <taxon>Araneoidea</taxon>
        <taxon>Nephilidae</taxon>
        <taxon>Trichonephila</taxon>
    </lineage>
</organism>
<dbReference type="EMBL" id="BMAO01009330">
    <property type="protein sequence ID" value="GFR30152.1"/>
    <property type="molecule type" value="Genomic_DNA"/>
</dbReference>